<dbReference type="Proteomes" id="UP001607302">
    <property type="component" value="Unassembled WGS sequence"/>
</dbReference>
<dbReference type="AlphaFoldDB" id="A0ABD2AE97"/>
<dbReference type="SMART" id="SM00020">
    <property type="entry name" value="Tryp_SPc"/>
    <property type="match status" value="1"/>
</dbReference>
<evidence type="ECO:0000313" key="9">
    <source>
        <dbReference type="EMBL" id="KAL2718150.1"/>
    </source>
</evidence>
<name>A0ABD2AE97_VESSQ</name>
<proteinExistence type="inferred from homology"/>
<accession>A0ABD2AE97</accession>
<dbReference type="FunFam" id="2.40.10.10:FF:000034">
    <property type="entry name" value="Eupolytin"/>
    <property type="match status" value="1"/>
</dbReference>
<dbReference type="PANTHER" id="PTHR24276">
    <property type="entry name" value="POLYSERASE-RELATED"/>
    <property type="match status" value="1"/>
</dbReference>
<sequence length="251" mass="27152">MNRFYLALFVLGVLAREAYAEAPERIVGGSRAAVGEFPHQVSLRVNKNHICGGSIISSRHIVTAAHCVNNWIVPNPYYSVVSGTNYLNSGGQVHNVASVTVHPKYVGTSQTSWVNDVAVLTLVSTMVFNDLQRPIALLNTEVPNDSLLRLSGWGRIYANGPISNALLKADLYAKNNNICQRQHTLVIYPSHICALNQRGIGACQGDSGGPLTYNGKLAGIVSWVIPCAVGIPDVFTKVSSHITFIRNAMLN</sequence>
<dbReference type="InterPro" id="IPR050430">
    <property type="entry name" value="Peptidase_S1"/>
</dbReference>
<keyword evidence="7" id="KW-0732">Signal</keyword>
<dbReference type="PROSITE" id="PS00134">
    <property type="entry name" value="TRYPSIN_HIS"/>
    <property type="match status" value="1"/>
</dbReference>
<organism evidence="9 10">
    <name type="scientific">Vespula squamosa</name>
    <name type="common">Southern yellow jacket</name>
    <name type="synonym">Wasp</name>
    <dbReference type="NCBI Taxonomy" id="30214"/>
    <lineage>
        <taxon>Eukaryota</taxon>
        <taxon>Metazoa</taxon>
        <taxon>Ecdysozoa</taxon>
        <taxon>Arthropoda</taxon>
        <taxon>Hexapoda</taxon>
        <taxon>Insecta</taxon>
        <taxon>Pterygota</taxon>
        <taxon>Neoptera</taxon>
        <taxon>Endopterygota</taxon>
        <taxon>Hymenoptera</taxon>
        <taxon>Apocrita</taxon>
        <taxon>Aculeata</taxon>
        <taxon>Vespoidea</taxon>
        <taxon>Vespidae</taxon>
        <taxon>Vespinae</taxon>
        <taxon>Vespula</taxon>
    </lineage>
</organism>
<dbReference type="PANTHER" id="PTHR24276:SF98">
    <property type="entry name" value="FI18310P1-RELATED"/>
    <property type="match status" value="1"/>
</dbReference>
<evidence type="ECO:0000259" key="8">
    <source>
        <dbReference type="PROSITE" id="PS50240"/>
    </source>
</evidence>
<evidence type="ECO:0000256" key="3">
    <source>
        <dbReference type="ARBA" id="ARBA00022801"/>
    </source>
</evidence>
<gene>
    <name evidence="9" type="ORF">V1478_012026</name>
</gene>
<dbReference type="InterPro" id="IPR001314">
    <property type="entry name" value="Peptidase_S1A"/>
</dbReference>
<keyword evidence="2 6" id="KW-0645">Protease</keyword>
<keyword evidence="3 6" id="KW-0378">Hydrolase</keyword>
<dbReference type="EMBL" id="JAUDFV010000152">
    <property type="protein sequence ID" value="KAL2718150.1"/>
    <property type="molecule type" value="Genomic_DNA"/>
</dbReference>
<evidence type="ECO:0000313" key="10">
    <source>
        <dbReference type="Proteomes" id="UP001607302"/>
    </source>
</evidence>
<feature type="domain" description="Peptidase S1" evidence="8">
    <location>
        <begin position="26"/>
        <end position="250"/>
    </location>
</feature>
<evidence type="ECO:0000256" key="5">
    <source>
        <dbReference type="ARBA" id="ARBA00023157"/>
    </source>
</evidence>
<dbReference type="InterPro" id="IPR001254">
    <property type="entry name" value="Trypsin_dom"/>
</dbReference>
<dbReference type="InterPro" id="IPR033116">
    <property type="entry name" value="TRYPSIN_SER"/>
</dbReference>
<protein>
    <submittedName>
        <fullName evidence="9">Chymotrypsin-1-like</fullName>
    </submittedName>
</protein>
<dbReference type="PROSITE" id="PS50240">
    <property type="entry name" value="TRYPSIN_DOM"/>
    <property type="match status" value="1"/>
</dbReference>
<evidence type="ECO:0000256" key="6">
    <source>
        <dbReference type="RuleBase" id="RU363034"/>
    </source>
</evidence>
<dbReference type="Gene3D" id="2.40.10.10">
    <property type="entry name" value="Trypsin-like serine proteases"/>
    <property type="match status" value="2"/>
</dbReference>
<evidence type="ECO:0000256" key="4">
    <source>
        <dbReference type="ARBA" id="ARBA00022825"/>
    </source>
</evidence>
<dbReference type="InterPro" id="IPR009003">
    <property type="entry name" value="Peptidase_S1_PA"/>
</dbReference>
<dbReference type="CDD" id="cd00190">
    <property type="entry name" value="Tryp_SPc"/>
    <property type="match status" value="1"/>
</dbReference>
<evidence type="ECO:0000256" key="7">
    <source>
        <dbReference type="SAM" id="SignalP"/>
    </source>
</evidence>
<dbReference type="GO" id="GO:0008236">
    <property type="term" value="F:serine-type peptidase activity"/>
    <property type="evidence" value="ECO:0007669"/>
    <property type="project" value="UniProtKB-KW"/>
</dbReference>
<dbReference type="InterPro" id="IPR043504">
    <property type="entry name" value="Peptidase_S1_PA_chymotrypsin"/>
</dbReference>
<comment type="caution">
    <text evidence="9">The sequence shown here is derived from an EMBL/GenBank/DDBJ whole genome shotgun (WGS) entry which is preliminary data.</text>
</comment>
<dbReference type="SUPFAM" id="SSF50494">
    <property type="entry name" value="Trypsin-like serine proteases"/>
    <property type="match status" value="1"/>
</dbReference>
<comment type="similarity">
    <text evidence="1">Belongs to the peptidase S1 family.</text>
</comment>
<evidence type="ECO:0000256" key="2">
    <source>
        <dbReference type="ARBA" id="ARBA00022670"/>
    </source>
</evidence>
<dbReference type="PRINTS" id="PR00722">
    <property type="entry name" value="CHYMOTRYPSIN"/>
</dbReference>
<reference evidence="9 10" key="1">
    <citation type="journal article" date="2024" name="Ann. Entomol. Soc. Am.">
        <title>Genomic analyses of the southern and eastern yellowjacket wasps (Hymenoptera: Vespidae) reveal evolutionary signatures of social life.</title>
        <authorList>
            <person name="Catto M.A."/>
            <person name="Caine P.B."/>
            <person name="Orr S.E."/>
            <person name="Hunt B.G."/>
            <person name="Goodisman M.A.D."/>
        </authorList>
    </citation>
    <scope>NUCLEOTIDE SEQUENCE [LARGE SCALE GENOMIC DNA]</scope>
    <source>
        <strain evidence="9">233</strain>
        <tissue evidence="9">Head and thorax</tissue>
    </source>
</reference>
<dbReference type="PROSITE" id="PS00135">
    <property type="entry name" value="TRYPSIN_SER"/>
    <property type="match status" value="1"/>
</dbReference>
<dbReference type="InterPro" id="IPR018114">
    <property type="entry name" value="TRYPSIN_HIS"/>
</dbReference>
<keyword evidence="10" id="KW-1185">Reference proteome</keyword>
<dbReference type="GO" id="GO:0006508">
    <property type="term" value="P:proteolysis"/>
    <property type="evidence" value="ECO:0007669"/>
    <property type="project" value="UniProtKB-KW"/>
</dbReference>
<evidence type="ECO:0000256" key="1">
    <source>
        <dbReference type="ARBA" id="ARBA00007664"/>
    </source>
</evidence>
<keyword evidence="4 6" id="KW-0720">Serine protease</keyword>
<dbReference type="Pfam" id="PF00089">
    <property type="entry name" value="Trypsin"/>
    <property type="match status" value="1"/>
</dbReference>
<feature type="signal peptide" evidence="7">
    <location>
        <begin position="1"/>
        <end position="20"/>
    </location>
</feature>
<feature type="chain" id="PRO_5044782145" evidence="7">
    <location>
        <begin position="21"/>
        <end position="251"/>
    </location>
</feature>
<keyword evidence="5" id="KW-1015">Disulfide bond</keyword>